<name>A0A699HQL8_TANCI</name>
<proteinExistence type="predicted"/>
<protein>
    <recommendedName>
        <fullName evidence="4">CCHC-type domain-containing protein</fullName>
    </recommendedName>
</protein>
<dbReference type="PANTHER" id="PTHR35317">
    <property type="entry name" value="OS04G0629600 PROTEIN"/>
    <property type="match status" value="1"/>
</dbReference>
<keyword evidence="1" id="KW-0862">Zinc</keyword>
<evidence type="ECO:0000256" key="1">
    <source>
        <dbReference type="PROSITE-ProRule" id="PRU00047"/>
    </source>
</evidence>
<dbReference type="SMART" id="SM00343">
    <property type="entry name" value="ZnF_C2HC"/>
    <property type="match status" value="3"/>
</dbReference>
<dbReference type="SUPFAM" id="SSF57756">
    <property type="entry name" value="Retrovirus zinc finger-like domains"/>
    <property type="match status" value="2"/>
</dbReference>
<keyword evidence="1" id="KW-0479">Metal-binding</keyword>
<feature type="compositionally biased region" description="Polar residues" evidence="3">
    <location>
        <begin position="904"/>
        <end position="916"/>
    </location>
</feature>
<evidence type="ECO:0000313" key="5">
    <source>
        <dbReference type="EMBL" id="GEY41433.1"/>
    </source>
</evidence>
<feature type="region of interest" description="Disordered" evidence="3">
    <location>
        <begin position="714"/>
        <end position="736"/>
    </location>
</feature>
<keyword evidence="1" id="KW-0863">Zinc-finger</keyword>
<dbReference type="Gene3D" id="4.10.60.10">
    <property type="entry name" value="Zinc finger, CCHC-type"/>
    <property type="match status" value="2"/>
</dbReference>
<keyword evidence="2" id="KW-0175">Coiled coil</keyword>
<dbReference type="AlphaFoldDB" id="A0A699HQL8"/>
<dbReference type="InterPro" id="IPR001878">
    <property type="entry name" value="Znf_CCHC"/>
</dbReference>
<feature type="region of interest" description="Disordered" evidence="3">
    <location>
        <begin position="900"/>
        <end position="933"/>
    </location>
</feature>
<dbReference type="PANTHER" id="PTHR35317:SF29">
    <property type="entry name" value="CCHC-TYPE DOMAIN-CONTAINING PROTEIN"/>
    <property type="match status" value="1"/>
</dbReference>
<dbReference type="Pfam" id="PF00098">
    <property type="entry name" value="zf-CCHC"/>
    <property type="match status" value="1"/>
</dbReference>
<dbReference type="GO" id="GO:0008270">
    <property type="term" value="F:zinc ion binding"/>
    <property type="evidence" value="ECO:0007669"/>
    <property type="project" value="UniProtKB-KW"/>
</dbReference>
<evidence type="ECO:0000259" key="4">
    <source>
        <dbReference type="PROSITE" id="PS50158"/>
    </source>
</evidence>
<gene>
    <name evidence="5" type="ORF">Tci_413407</name>
</gene>
<sequence length="1107" mass="124759">MGIKQYFLMTDYSLWEVIINGDSPAPTRVVNGVLQLVAPSTTEQRLARKNELKACGTLLMALPDKHQLKFNFYKDTKTLMKAIEKSTTEPVSVIASVSTVSAKMLVSSLLNVDSLSNAVIYLIFASQSSCPQLNNDDLKQIDVDDLKEMDLKWQMAMLTARARRFLQRTRRNLGANRPTSMGFDMSKVECYNYHRKGHIAKECRSPKDSKRNGEEPTNYALMAFSSSSSSSDNELRDNALVSLRQTLEKAKQERDDLKLKLEKFQTSFKNLTELLASQTNAKTGLGYNSQVFTHAMFDCDDYLSSESDESLPPSRIYDRYQSGNGYHAVPLAYTGTFMPPKPDLVFNDVPNDVETDHPTFNVKLGPTKPAHDLHMVPAVVFTQSNLLGLKDFLSAVEITAASYVVSAAKLPILNPNEFDLWKMRIEQYFLMTDYSLWEVIINGDSVISRVVIDGIVQPSTQLTAEQKLARKNELKARGTLLIALPDKHPLKFNSHKDAKTLMEAIEKHFGGNTETKKVQKTLLKQQFENFTGSSYENSDQIHDRLQKLVSQLEIHRVSLSQEDVNLKFLRSLPSEWKTHTLIWRNKVDLEEHSLDDLFNISAASSFSAICAQVPVSSQPSIDSLSNAVIFSFFASQSNSPRLDNEDLKQIDVDDLEEIDLRWQTAMLTMKARRFLQKTGRNMGDNRTMGFDMSKVECYNCHKKGHFAKECRSLKDTRRTGTAEPQRKTTPVETSTSNALVSQCDGIGSYDWSYQAEEEPTNFALMAIPSSSSPNNEVQSCSPTFTKAYKQLHAQYDSQTIEFRKSRLDFVSYQAALESIESRLVVLPPSGRYHDVPPPITGNFMPPKPDLVFNTAPLDVKSTHSAYNVQLSPAKPAHAKSHTNESMAHIIEDWVSDLEVESEPNDQQNVSSSAQTTEHVKTPRHSVKAPIPVVTPKPTCPKTSCSGKKKNRKTCFVCRSMDHLTKDCKFHDKPQTKPSPRNYAHRSFYKQHASFSNIYPQKHIVPAAVLSKSKPVFVIAVRPVSIIVLKIMNSRPKYAHRLDTKSKSIIRMHKTHSHFLKSSNSSSRVTAAKAKVVTAKGKQGKWVWKPKCPILDDSHDSIRIYNTR</sequence>
<feature type="coiled-coil region" evidence="2">
    <location>
        <begin position="240"/>
        <end position="274"/>
    </location>
</feature>
<accession>A0A699HQL8</accession>
<dbReference type="PROSITE" id="PS50158">
    <property type="entry name" value="ZF_CCHC"/>
    <property type="match status" value="1"/>
</dbReference>
<organism evidence="5">
    <name type="scientific">Tanacetum cinerariifolium</name>
    <name type="common">Dalmatian daisy</name>
    <name type="synonym">Chrysanthemum cinerariifolium</name>
    <dbReference type="NCBI Taxonomy" id="118510"/>
    <lineage>
        <taxon>Eukaryota</taxon>
        <taxon>Viridiplantae</taxon>
        <taxon>Streptophyta</taxon>
        <taxon>Embryophyta</taxon>
        <taxon>Tracheophyta</taxon>
        <taxon>Spermatophyta</taxon>
        <taxon>Magnoliopsida</taxon>
        <taxon>eudicotyledons</taxon>
        <taxon>Gunneridae</taxon>
        <taxon>Pentapetalae</taxon>
        <taxon>asterids</taxon>
        <taxon>campanulids</taxon>
        <taxon>Asterales</taxon>
        <taxon>Asteraceae</taxon>
        <taxon>Asteroideae</taxon>
        <taxon>Anthemideae</taxon>
        <taxon>Anthemidinae</taxon>
        <taxon>Tanacetum</taxon>
    </lineage>
</organism>
<feature type="domain" description="CCHC-type" evidence="4">
    <location>
        <begin position="697"/>
        <end position="712"/>
    </location>
</feature>
<feature type="compositionally biased region" description="Polar residues" evidence="3">
    <location>
        <begin position="727"/>
        <end position="736"/>
    </location>
</feature>
<dbReference type="GO" id="GO:0003676">
    <property type="term" value="F:nucleic acid binding"/>
    <property type="evidence" value="ECO:0007669"/>
    <property type="project" value="InterPro"/>
</dbReference>
<reference evidence="5" key="1">
    <citation type="journal article" date="2019" name="Sci. Rep.">
        <title>Draft genome of Tanacetum cinerariifolium, the natural source of mosquito coil.</title>
        <authorList>
            <person name="Yamashiro T."/>
            <person name="Shiraishi A."/>
            <person name="Satake H."/>
            <person name="Nakayama K."/>
        </authorList>
    </citation>
    <scope>NUCLEOTIDE SEQUENCE</scope>
</reference>
<dbReference type="Pfam" id="PF14223">
    <property type="entry name" value="Retrotran_gag_2"/>
    <property type="match status" value="1"/>
</dbReference>
<evidence type="ECO:0000256" key="3">
    <source>
        <dbReference type="SAM" id="MobiDB-lite"/>
    </source>
</evidence>
<dbReference type="EMBL" id="BKCJ010176552">
    <property type="protein sequence ID" value="GEY41433.1"/>
    <property type="molecule type" value="Genomic_DNA"/>
</dbReference>
<feature type="compositionally biased region" description="Basic and acidic residues" evidence="3">
    <location>
        <begin position="714"/>
        <end position="726"/>
    </location>
</feature>
<dbReference type="InterPro" id="IPR036875">
    <property type="entry name" value="Znf_CCHC_sf"/>
</dbReference>
<evidence type="ECO:0000256" key="2">
    <source>
        <dbReference type="SAM" id="Coils"/>
    </source>
</evidence>
<comment type="caution">
    <text evidence="5">The sequence shown here is derived from an EMBL/GenBank/DDBJ whole genome shotgun (WGS) entry which is preliminary data.</text>
</comment>